<comment type="caution">
    <text evidence="2">The sequence shown here is derived from an EMBL/GenBank/DDBJ whole genome shotgun (WGS) entry which is preliminary data.</text>
</comment>
<dbReference type="InterPro" id="IPR036866">
    <property type="entry name" value="RibonucZ/Hydroxyglut_hydro"/>
</dbReference>
<dbReference type="GO" id="GO:0005737">
    <property type="term" value="C:cytoplasm"/>
    <property type="evidence" value="ECO:0007669"/>
    <property type="project" value="TreeGrafter"/>
</dbReference>
<keyword evidence="3" id="KW-1185">Reference proteome</keyword>
<dbReference type="PANTHER" id="PTHR15032">
    <property type="entry name" value="N-ACYL-PHOSPHATIDYLETHANOLAMINE-HYDROLYZING PHOSPHOLIPASE D"/>
    <property type="match status" value="1"/>
</dbReference>
<organism evidence="2 3">
    <name type="scientific">Chondromyces apiculatus DSM 436</name>
    <dbReference type="NCBI Taxonomy" id="1192034"/>
    <lineage>
        <taxon>Bacteria</taxon>
        <taxon>Pseudomonadati</taxon>
        <taxon>Myxococcota</taxon>
        <taxon>Polyangia</taxon>
        <taxon>Polyangiales</taxon>
        <taxon>Polyangiaceae</taxon>
        <taxon>Chondromyces</taxon>
    </lineage>
</organism>
<dbReference type="InterPro" id="IPR001279">
    <property type="entry name" value="Metallo-B-lactamas"/>
</dbReference>
<evidence type="ECO:0000259" key="1">
    <source>
        <dbReference type="Pfam" id="PF12706"/>
    </source>
</evidence>
<protein>
    <recommendedName>
        <fullName evidence="1">Metallo-beta-lactamase domain-containing protein</fullName>
    </recommendedName>
</protein>
<gene>
    <name evidence="2" type="ORF">CAP_0555</name>
</gene>
<dbReference type="PANTHER" id="PTHR15032:SF4">
    <property type="entry name" value="N-ACYL-PHOSPHATIDYLETHANOLAMINE-HYDROLYZING PHOSPHOLIPASE D"/>
    <property type="match status" value="1"/>
</dbReference>
<reference evidence="2 3" key="1">
    <citation type="submission" date="2013-05" db="EMBL/GenBank/DDBJ databases">
        <title>Genome assembly of Chondromyces apiculatus DSM 436.</title>
        <authorList>
            <person name="Sharma G."/>
            <person name="Khatri I."/>
            <person name="Kaur C."/>
            <person name="Mayilraj S."/>
            <person name="Subramanian S."/>
        </authorList>
    </citation>
    <scope>NUCLEOTIDE SEQUENCE [LARGE SCALE GENOMIC DNA]</scope>
    <source>
        <strain evidence="2 3">DSM 436</strain>
    </source>
</reference>
<dbReference type="RefSeq" id="WP_044251261.1">
    <property type="nucleotide sequence ID" value="NZ_ASRX01000109.1"/>
</dbReference>
<dbReference type="Pfam" id="PF12706">
    <property type="entry name" value="Lactamase_B_2"/>
    <property type="match status" value="1"/>
</dbReference>
<dbReference type="Gene3D" id="3.60.15.10">
    <property type="entry name" value="Ribonuclease Z/Hydroxyacylglutathione hydrolase-like"/>
    <property type="match status" value="1"/>
</dbReference>
<dbReference type="EMBL" id="ASRX01000109">
    <property type="protein sequence ID" value="EYF00465.1"/>
    <property type="molecule type" value="Genomic_DNA"/>
</dbReference>
<dbReference type="SUPFAM" id="SSF56281">
    <property type="entry name" value="Metallo-hydrolase/oxidoreductase"/>
    <property type="match status" value="1"/>
</dbReference>
<accession>A0A017SV34</accession>
<feature type="domain" description="Metallo-beta-lactamase" evidence="1">
    <location>
        <begin position="124"/>
        <end position="321"/>
    </location>
</feature>
<proteinExistence type="predicted"/>
<evidence type="ECO:0000313" key="3">
    <source>
        <dbReference type="Proteomes" id="UP000019678"/>
    </source>
</evidence>
<dbReference type="eggNOG" id="COG2220">
    <property type="taxonomic scope" value="Bacteria"/>
</dbReference>
<sequence length="389" mass="43707">MKRTKLRRALRRMGIGLGVLLVLGVTLAVIDGWRAFGHRAEGERRARMERSPHWKDGRFVNPQPLSNDWWGSLTGAFRASPDVSPAAPLPAARIDPARFEAPPASGLRVTWLGHSSLLVEIDGHRVLTDPVWSERASPFTWIGPQRWYAPMIALDELPALDAVVISHDHYDHLDYQTLVALKDRDTTFIVPLGVGAHLAYWGVPEARIVELDWWERTRVRELDIVCTPARHASGRTMLFDQDATLWAGYALVGEEHRAYFSGDTGLFPAMQEIGDRLGPFDVTMIEAGEYHRAWPDWHMGPEQAVAAHGMLRGKVMLPMHWALFSLAYHGWTEPAERVLAAAERARTTVVLPKPGVSIEPDAPPTVERWWPEVPWENAEQHPVLSTGLK</sequence>
<dbReference type="Proteomes" id="UP000019678">
    <property type="component" value="Unassembled WGS sequence"/>
</dbReference>
<name>A0A017SV34_9BACT</name>
<evidence type="ECO:0000313" key="2">
    <source>
        <dbReference type="EMBL" id="EYF00465.1"/>
    </source>
</evidence>
<dbReference type="STRING" id="1192034.CAP_0555"/>
<dbReference type="AlphaFoldDB" id="A0A017SV34"/>